<reference evidence="8" key="1">
    <citation type="submission" date="2021-02" db="EMBL/GenBank/DDBJ databases">
        <authorList>
            <person name="Nowell W R."/>
        </authorList>
    </citation>
    <scope>NUCLEOTIDE SEQUENCE</scope>
</reference>
<dbReference type="PANTHER" id="PTHR31399">
    <property type="entry name" value="DNA-DIRECTED PRIMASE / POLYMERASE PROTEIN"/>
    <property type="match status" value="1"/>
</dbReference>
<keyword evidence="9" id="KW-1185">Reference proteome</keyword>
<gene>
    <name evidence="8" type="ORF">XAT740_LOCUS26383</name>
</gene>
<sequence>MSFVENLFKDLYQEKLLTYRVSDLLIILSNDKSKDNYICISIETNLNTRRFCYLTLDELLNIYQLCPVSERCFYELISSEQHVKPYIDFEYYIDYNPDIRDSRIGAISCLKILHLLFDFNMKYNYTQSDNIDFVLDKFLALEASTSHKISYHFIHVNGQFIFENNQTFGLFFKGTIHFFLRIIAIHKCDSFNLDQSFEKCTISDLIDLLGESVPVLRTCCTKCYVYSKFITISELAYLLVLNKDNQYTLAIDLCVYSNNQQFRMFDCVKKHKQNPLVISSSFVSTQSVTHSYKEILKYSLLTYHESKDVSLLCQKNNQFAYEHSNHRDQTTHEICELINLNKLNDHMINFYANVSNCKKTSNHSRSNGSSCLISTIDMNIDSMDLSMKEIVSFIEKIITNDPSHLGYIRSCIHGNRNPNVIFFNIGGEYRFCPRLNRHHKRNTTAIFVDLISHKFTIRCKDPDCKNTNLIWHKIE</sequence>
<evidence type="ECO:0000256" key="3">
    <source>
        <dbReference type="ARBA" id="ARBA00022932"/>
    </source>
</evidence>
<keyword evidence="3" id="KW-0239">DNA-directed DNA polymerase</keyword>
<evidence type="ECO:0000256" key="6">
    <source>
        <dbReference type="ARBA" id="ARBA00044768"/>
    </source>
</evidence>
<comment type="caution">
    <text evidence="8">The sequence shown here is derived from an EMBL/GenBank/DDBJ whole genome shotgun (WGS) entry which is preliminary data.</text>
</comment>
<dbReference type="GO" id="GO:0003682">
    <property type="term" value="F:chromatin binding"/>
    <property type="evidence" value="ECO:0007669"/>
    <property type="project" value="TreeGrafter"/>
</dbReference>
<accession>A0A815A8E2</accession>
<dbReference type="PANTHER" id="PTHR31399:SF0">
    <property type="entry name" value="DNA-DIRECTED PRIMASE_POLYMERASE PROTEIN"/>
    <property type="match status" value="1"/>
</dbReference>
<evidence type="ECO:0000256" key="4">
    <source>
        <dbReference type="ARBA" id="ARBA00026139"/>
    </source>
</evidence>
<dbReference type="Pfam" id="PF03121">
    <property type="entry name" value="Herpes_UL52"/>
    <property type="match status" value="1"/>
</dbReference>
<dbReference type="EC" id="2.7.7.7" evidence="2"/>
<dbReference type="GO" id="GO:0005634">
    <property type="term" value="C:nucleus"/>
    <property type="evidence" value="ECO:0007669"/>
    <property type="project" value="TreeGrafter"/>
</dbReference>
<evidence type="ECO:0000313" key="8">
    <source>
        <dbReference type="EMBL" id="CAF1253401.1"/>
    </source>
</evidence>
<dbReference type="AlphaFoldDB" id="A0A815A8E2"/>
<evidence type="ECO:0000256" key="1">
    <source>
        <dbReference type="ARBA" id="ARBA00009762"/>
    </source>
</evidence>
<evidence type="ECO:0000256" key="2">
    <source>
        <dbReference type="ARBA" id="ARBA00012417"/>
    </source>
</evidence>
<dbReference type="EC" id="2.7.7.102" evidence="6"/>
<name>A0A815A8E2_ADIRI</name>
<organism evidence="8 9">
    <name type="scientific">Adineta ricciae</name>
    <name type="common">Rotifer</name>
    <dbReference type="NCBI Taxonomy" id="249248"/>
    <lineage>
        <taxon>Eukaryota</taxon>
        <taxon>Metazoa</taxon>
        <taxon>Spiralia</taxon>
        <taxon>Gnathifera</taxon>
        <taxon>Rotifera</taxon>
        <taxon>Eurotatoria</taxon>
        <taxon>Bdelloidea</taxon>
        <taxon>Adinetida</taxon>
        <taxon>Adinetidae</taxon>
        <taxon>Adineta</taxon>
    </lineage>
</organism>
<dbReference type="GO" id="GO:0031297">
    <property type="term" value="P:replication fork processing"/>
    <property type="evidence" value="ECO:0007669"/>
    <property type="project" value="TreeGrafter"/>
</dbReference>
<dbReference type="InterPro" id="IPR044917">
    <property type="entry name" value="PRIMPOL"/>
</dbReference>
<dbReference type="Proteomes" id="UP000663828">
    <property type="component" value="Unassembled WGS sequence"/>
</dbReference>
<evidence type="ECO:0000256" key="7">
    <source>
        <dbReference type="ARBA" id="ARBA00047303"/>
    </source>
</evidence>
<dbReference type="GO" id="GO:0005759">
    <property type="term" value="C:mitochondrial matrix"/>
    <property type="evidence" value="ECO:0007669"/>
    <property type="project" value="TreeGrafter"/>
</dbReference>
<dbReference type="EMBL" id="CAJNOR010002142">
    <property type="protein sequence ID" value="CAF1253401.1"/>
    <property type="molecule type" value="Genomic_DNA"/>
</dbReference>
<comment type="similarity">
    <text evidence="1">Belongs to the eukaryotic-type primase small subunit family.</text>
</comment>
<dbReference type="GO" id="GO:0006264">
    <property type="term" value="P:mitochondrial DNA replication"/>
    <property type="evidence" value="ECO:0007669"/>
    <property type="project" value="TreeGrafter"/>
</dbReference>
<evidence type="ECO:0000256" key="5">
    <source>
        <dbReference type="ARBA" id="ARBA00044677"/>
    </source>
</evidence>
<protein>
    <recommendedName>
        <fullName evidence="4">DNA-directed primase/polymerase protein</fullName>
        <ecNumber evidence="6">2.7.7.102</ecNumber>
        <ecNumber evidence="2">2.7.7.7</ecNumber>
    </recommendedName>
</protein>
<comment type="catalytic activity">
    <reaction evidence="7">
        <text>DNA(n) + a 2'-deoxyribonucleoside 5'-triphosphate = DNA(n+1) + diphosphate</text>
        <dbReference type="Rhea" id="RHEA:22508"/>
        <dbReference type="Rhea" id="RHEA-COMP:17339"/>
        <dbReference type="Rhea" id="RHEA-COMP:17340"/>
        <dbReference type="ChEBI" id="CHEBI:33019"/>
        <dbReference type="ChEBI" id="CHEBI:61560"/>
        <dbReference type="ChEBI" id="CHEBI:173112"/>
        <dbReference type="EC" id="2.7.7.7"/>
    </reaction>
    <physiologicalReaction direction="left-to-right" evidence="7">
        <dbReference type="Rhea" id="RHEA:22509"/>
    </physiologicalReaction>
</comment>
<keyword evidence="3" id="KW-0548">Nucleotidyltransferase</keyword>
<dbReference type="GO" id="GO:0042276">
    <property type="term" value="P:error-prone translesion synthesis"/>
    <property type="evidence" value="ECO:0007669"/>
    <property type="project" value="InterPro"/>
</dbReference>
<keyword evidence="3" id="KW-0808">Transferase</keyword>
<proteinExistence type="inferred from homology"/>
<dbReference type="GO" id="GO:0003887">
    <property type="term" value="F:DNA-directed DNA polymerase activity"/>
    <property type="evidence" value="ECO:0007669"/>
    <property type="project" value="UniProtKB-KW"/>
</dbReference>
<comment type="catalytic activity">
    <reaction evidence="5">
        <text>ssDNA + n NTP = ssDNA/pppN(pN)n-1 hybrid + (n-1) diphosphate.</text>
        <dbReference type="EC" id="2.7.7.102"/>
    </reaction>
</comment>
<evidence type="ECO:0000313" key="9">
    <source>
        <dbReference type="Proteomes" id="UP000663828"/>
    </source>
</evidence>
<dbReference type="GO" id="GO:0009411">
    <property type="term" value="P:response to UV"/>
    <property type="evidence" value="ECO:0007669"/>
    <property type="project" value="TreeGrafter"/>
</dbReference>